<evidence type="ECO:0000313" key="4">
    <source>
        <dbReference type="EMBL" id="NAS13288.1"/>
    </source>
</evidence>
<evidence type="ECO:0000259" key="3">
    <source>
        <dbReference type="PROSITE" id="PS50977"/>
    </source>
</evidence>
<feature type="domain" description="HTH tetR-type" evidence="3">
    <location>
        <begin position="5"/>
        <end position="65"/>
    </location>
</feature>
<protein>
    <recommendedName>
        <fullName evidence="3">HTH tetR-type domain-containing protein</fullName>
    </recommendedName>
</protein>
<feature type="DNA-binding region" description="H-T-H motif" evidence="2">
    <location>
        <begin position="28"/>
        <end position="47"/>
    </location>
</feature>
<dbReference type="InterPro" id="IPR001647">
    <property type="entry name" value="HTH_TetR"/>
</dbReference>
<sequence length="208" mass="23575">MPVTRISKAEITEIALKAFLDHGIQPITIKQLASWNGVSTKTIHKLFVDKPGLVRSCLELHYSRFFAELQELAAKAGDEIESVINILNRIVKVEFEVNPRFYEDLNKFYPELQTEIGTAQNGMPDMMMDIIEKGKRNGLFLPDIEAEVCIIALQRLYQDITRAKIYADLALSGPQLVENSVLLYFRGMCTPLGVQKMQVYGKSATRQH</sequence>
<dbReference type="RefSeq" id="WP_161436325.1">
    <property type="nucleotide sequence ID" value="NZ_WXYO01000006.1"/>
</dbReference>
<dbReference type="InterPro" id="IPR036271">
    <property type="entry name" value="Tet_transcr_reg_TetR-rel_C_sf"/>
</dbReference>
<dbReference type="Gene3D" id="1.10.357.10">
    <property type="entry name" value="Tetracycline Repressor, domain 2"/>
    <property type="match status" value="1"/>
</dbReference>
<keyword evidence="5" id="KW-1185">Reference proteome</keyword>
<name>A0A6L9EFK5_9FLAO</name>
<evidence type="ECO:0000313" key="5">
    <source>
        <dbReference type="Proteomes" id="UP000475249"/>
    </source>
</evidence>
<dbReference type="InterPro" id="IPR009057">
    <property type="entry name" value="Homeodomain-like_sf"/>
</dbReference>
<dbReference type="SUPFAM" id="SSF48498">
    <property type="entry name" value="Tetracyclin repressor-like, C-terminal domain"/>
    <property type="match status" value="1"/>
</dbReference>
<comment type="caution">
    <text evidence="4">The sequence shown here is derived from an EMBL/GenBank/DDBJ whole genome shotgun (WGS) entry which is preliminary data.</text>
</comment>
<dbReference type="SUPFAM" id="SSF46689">
    <property type="entry name" value="Homeodomain-like"/>
    <property type="match status" value="1"/>
</dbReference>
<gene>
    <name evidence="4" type="ORF">GTQ38_14820</name>
</gene>
<reference evidence="4 5" key="1">
    <citation type="submission" date="2020-01" db="EMBL/GenBank/DDBJ databases">
        <title>Bacteria diversity of Porities sp.</title>
        <authorList>
            <person name="Wang G."/>
        </authorList>
    </citation>
    <scope>NUCLEOTIDE SEQUENCE [LARGE SCALE GENOMIC DNA]</scope>
    <source>
        <strain evidence="4 5">R33</strain>
    </source>
</reference>
<dbReference type="AlphaFoldDB" id="A0A6L9EFK5"/>
<organism evidence="4 5">
    <name type="scientific">Poritiphilus flavus</name>
    <dbReference type="NCBI Taxonomy" id="2697053"/>
    <lineage>
        <taxon>Bacteria</taxon>
        <taxon>Pseudomonadati</taxon>
        <taxon>Bacteroidota</taxon>
        <taxon>Flavobacteriia</taxon>
        <taxon>Flavobacteriales</taxon>
        <taxon>Flavobacteriaceae</taxon>
        <taxon>Poritiphilus</taxon>
    </lineage>
</organism>
<proteinExistence type="predicted"/>
<evidence type="ECO:0000256" key="1">
    <source>
        <dbReference type="ARBA" id="ARBA00023125"/>
    </source>
</evidence>
<dbReference type="PROSITE" id="PS50977">
    <property type="entry name" value="HTH_TETR_2"/>
    <property type="match status" value="1"/>
</dbReference>
<evidence type="ECO:0000256" key="2">
    <source>
        <dbReference type="PROSITE-ProRule" id="PRU00335"/>
    </source>
</evidence>
<keyword evidence="1 2" id="KW-0238">DNA-binding</keyword>
<dbReference type="EMBL" id="WXYO01000006">
    <property type="protein sequence ID" value="NAS13288.1"/>
    <property type="molecule type" value="Genomic_DNA"/>
</dbReference>
<dbReference type="GO" id="GO:0003677">
    <property type="term" value="F:DNA binding"/>
    <property type="evidence" value="ECO:0007669"/>
    <property type="project" value="UniProtKB-UniRule"/>
</dbReference>
<accession>A0A6L9EFK5</accession>
<dbReference type="Gene3D" id="1.10.10.60">
    <property type="entry name" value="Homeodomain-like"/>
    <property type="match status" value="1"/>
</dbReference>
<dbReference type="Proteomes" id="UP000475249">
    <property type="component" value="Unassembled WGS sequence"/>
</dbReference>